<proteinExistence type="predicted"/>
<keyword evidence="3" id="KW-1185">Reference proteome</keyword>
<dbReference type="AlphaFoldDB" id="A0A372LAL1"/>
<sequence length="103" mass="10988">MKITMLIFSAVILTSISGCNNTDEDKEAQYGAETKDGTTLNINKPGDTTNDHGDAVEQPSDQLINTPGSISNVTPTTGSEVEKARNIVNENTEYEAGAVWLKG</sequence>
<feature type="compositionally biased region" description="Polar residues" evidence="1">
    <location>
        <begin position="59"/>
        <end position="78"/>
    </location>
</feature>
<protein>
    <submittedName>
        <fullName evidence="2">Uncharacterized protein</fullName>
    </submittedName>
</protein>
<evidence type="ECO:0000313" key="2">
    <source>
        <dbReference type="EMBL" id="RFU62339.1"/>
    </source>
</evidence>
<accession>A0A372LAL1</accession>
<dbReference type="Proteomes" id="UP000262939">
    <property type="component" value="Unassembled WGS sequence"/>
</dbReference>
<gene>
    <name evidence="2" type="ORF">D0466_14260</name>
</gene>
<feature type="region of interest" description="Disordered" evidence="1">
    <location>
        <begin position="22"/>
        <end position="78"/>
    </location>
</feature>
<reference evidence="2 3" key="1">
    <citation type="submission" date="2018-08" db="EMBL/GenBank/DDBJ databases">
        <title>Bacillus chawlae sp. nov., Bacillus glennii sp. nov., and Bacillus saganii sp. nov. Isolated from the Vehicle Assembly Building at Kennedy Space Center where the Viking Spacecraft were Assembled.</title>
        <authorList>
            <person name="Seuylemezian A."/>
            <person name="Vaishampayan P."/>
        </authorList>
    </citation>
    <scope>NUCLEOTIDE SEQUENCE [LARGE SCALE GENOMIC DNA]</scope>
    <source>
        <strain evidence="2 3">V44-8</strain>
    </source>
</reference>
<evidence type="ECO:0000256" key="1">
    <source>
        <dbReference type="SAM" id="MobiDB-lite"/>
    </source>
</evidence>
<dbReference type="RefSeq" id="WP_117323235.1">
    <property type="nucleotide sequence ID" value="NZ_QVTD01000010.1"/>
</dbReference>
<evidence type="ECO:0000313" key="3">
    <source>
        <dbReference type="Proteomes" id="UP000262939"/>
    </source>
</evidence>
<organism evidence="2 3">
    <name type="scientific">Peribacillus glennii</name>
    <dbReference type="NCBI Taxonomy" id="2303991"/>
    <lineage>
        <taxon>Bacteria</taxon>
        <taxon>Bacillati</taxon>
        <taxon>Bacillota</taxon>
        <taxon>Bacilli</taxon>
        <taxon>Bacillales</taxon>
        <taxon>Bacillaceae</taxon>
        <taxon>Peribacillus</taxon>
    </lineage>
</organism>
<feature type="compositionally biased region" description="Polar residues" evidence="1">
    <location>
        <begin position="37"/>
        <end position="48"/>
    </location>
</feature>
<name>A0A372LAL1_9BACI</name>
<dbReference type="EMBL" id="QVTD01000010">
    <property type="protein sequence ID" value="RFU62339.1"/>
    <property type="molecule type" value="Genomic_DNA"/>
</dbReference>
<dbReference type="OrthoDB" id="2860517at2"/>
<dbReference type="PROSITE" id="PS51257">
    <property type="entry name" value="PROKAR_LIPOPROTEIN"/>
    <property type="match status" value="1"/>
</dbReference>
<comment type="caution">
    <text evidence="2">The sequence shown here is derived from an EMBL/GenBank/DDBJ whole genome shotgun (WGS) entry which is preliminary data.</text>
</comment>